<proteinExistence type="predicted"/>
<feature type="domain" description="DUF4246" evidence="3">
    <location>
        <begin position="28"/>
        <end position="66"/>
    </location>
</feature>
<evidence type="ECO:0000256" key="1">
    <source>
        <dbReference type="SAM" id="MobiDB-lite"/>
    </source>
</evidence>
<sequence>MTIRRKKVSPKKALLYPWTGEGYVEGFEPSLLAELNIREASNAIREKPEWWRKIKEPTIAANWRRELMEESRKRRVRFHLSDAQVDYVLKELEWYARKRQEQFDGGATVAIDFGIEGTRRADGLVPEYLRRRLLQCVKKLENVPDDKKDWHPGSNNQVLDLIHPSLYPFVAGRTRVTEEEAIPPLDFITAGKALDFAPIPKSSAVESIFYSKKHQWLPTDFDITPEGKVKARSYINNLHPVEHKEMYPVLEEILDKFLPMFEEVLSEIEAFPFKSNRLMANRNWYDSDLSDVEVEETDSDYDDDSEGESGGDSECKDEDKVKKVRKLKKVRLPQPIKIPEFVPQDDLPRYNLKTQGKPLQVIVKLANIELTPENPTYGGGTWHVEGMANENIIATGIYYYDTENISDSRLKFRIQIKEPKYEQSDDRGTEHLYGVMNEDALVQYLDGIMTQQDRCVVFPNIYQHQVQTFGLVDRTKPGFRKLLAFFLVNPEDPVLSTTFVPPQQKEWDNRIFLAEVSDKFPPEILCEIDQLVDWPMDLEEAKRHREELMKERRYFSETINTELFERPFNPSLLRRQSRRSYAFNYSCAPTTEGSVGPFKHSVQNKQPIELVDEILSMADRPLNLEEAKKLRKELMNERKYLVKNLTVDVFERPFYLLEH</sequence>
<organism evidence="4 5">
    <name type="scientific">Linnemannia elongata AG-77</name>
    <dbReference type="NCBI Taxonomy" id="1314771"/>
    <lineage>
        <taxon>Eukaryota</taxon>
        <taxon>Fungi</taxon>
        <taxon>Fungi incertae sedis</taxon>
        <taxon>Mucoromycota</taxon>
        <taxon>Mortierellomycotina</taxon>
        <taxon>Mortierellomycetes</taxon>
        <taxon>Mortierellales</taxon>
        <taxon>Mortierellaceae</taxon>
        <taxon>Linnemannia</taxon>
    </lineage>
</organism>
<keyword evidence="5" id="KW-1185">Reference proteome</keyword>
<accession>A0A197KDR0</accession>
<evidence type="ECO:0000259" key="2">
    <source>
        <dbReference type="Pfam" id="PF14033"/>
    </source>
</evidence>
<dbReference type="Proteomes" id="UP000078512">
    <property type="component" value="Unassembled WGS sequence"/>
</dbReference>
<dbReference type="InterPro" id="IPR049207">
    <property type="entry name" value="DUF4246_N"/>
</dbReference>
<evidence type="ECO:0000259" key="3">
    <source>
        <dbReference type="Pfam" id="PF21666"/>
    </source>
</evidence>
<feature type="region of interest" description="Disordered" evidence="1">
    <location>
        <begin position="291"/>
        <end position="319"/>
    </location>
</feature>
<dbReference type="PANTHER" id="PTHR33119">
    <property type="entry name" value="IFI3P"/>
    <property type="match status" value="1"/>
</dbReference>
<reference evidence="4 5" key="1">
    <citation type="submission" date="2016-05" db="EMBL/GenBank/DDBJ databases">
        <title>Genome sequencing reveals origins of a unique bacterial endosymbiosis in the earliest lineages of terrestrial Fungi.</title>
        <authorList>
            <consortium name="DOE Joint Genome Institute"/>
            <person name="Uehling J."/>
            <person name="Gryganskyi A."/>
            <person name="Hameed K."/>
            <person name="Tschaplinski T."/>
            <person name="Misztal P."/>
            <person name="Wu S."/>
            <person name="Desiro A."/>
            <person name="Vande Pol N."/>
            <person name="Du Z.-Y."/>
            <person name="Zienkiewicz A."/>
            <person name="Zienkiewicz K."/>
            <person name="Morin E."/>
            <person name="Tisserant E."/>
            <person name="Splivallo R."/>
            <person name="Hainaut M."/>
            <person name="Henrissat B."/>
            <person name="Ohm R."/>
            <person name="Kuo A."/>
            <person name="Yan J."/>
            <person name="Lipzen A."/>
            <person name="Nolan M."/>
            <person name="Labutti K."/>
            <person name="Barry K."/>
            <person name="Goldstein A."/>
            <person name="Labbe J."/>
            <person name="Schadt C."/>
            <person name="Tuskan G."/>
            <person name="Grigoriev I."/>
            <person name="Martin F."/>
            <person name="Vilgalys R."/>
            <person name="Bonito G."/>
        </authorList>
    </citation>
    <scope>NUCLEOTIDE SEQUENCE [LARGE SCALE GENOMIC DNA]</scope>
    <source>
        <strain evidence="4 5">AG-77</strain>
    </source>
</reference>
<dbReference type="STRING" id="1314771.A0A197KDR0"/>
<dbReference type="OrthoDB" id="415532at2759"/>
<dbReference type="InterPro" id="IPR025340">
    <property type="entry name" value="DUF4246"/>
</dbReference>
<dbReference type="InterPro" id="IPR049192">
    <property type="entry name" value="DUF4246_C"/>
</dbReference>
<dbReference type="Pfam" id="PF14033">
    <property type="entry name" value="DUF4246"/>
    <property type="match status" value="1"/>
</dbReference>
<dbReference type="EMBL" id="KV442017">
    <property type="protein sequence ID" value="OAQ34529.1"/>
    <property type="molecule type" value="Genomic_DNA"/>
</dbReference>
<name>A0A197KDR0_9FUNG</name>
<dbReference type="AlphaFoldDB" id="A0A197KDR0"/>
<protein>
    <submittedName>
        <fullName evidence="4">Uncharacterized protein</fullName>
    </submittedName>
</protein>
<evidence type="ECO:0000313" key="5">
    <source>
        <dbReference type="Proteomes" id="UP000078512"/>
    </source>
</evidence>
<dbReference type="PANTHER" id="PTHR33119:SF1">
    <property type="entry name" value="FE2OG DIOXYGENASE DOMAIN-CONTAINING PROTEIN"/>
    <property type="match status" value="1"/>
</dbReference>
<evidence type="ECO:0000313" key="4">
    <source>
        <dbReference type="EMBL" id="OAQ34529.1"/>
    </source>
</evidence>
<feature type="compositionally biased region" description="Acidic residues" evidence="1">
    <location>
        <begin position="291"/>
        <end position="311"/>
    </location>
</feature>
<dbReference type="Pfam" id="PF21666">
    <property type="entry name" value="DUF4246_N"/>
    <property type="match status" value="1"/>
</dbReference>
<feature type="domain" description="DUF4246" evidence="2">
    <location>
        <begin position="83"/>
        <end position="508"/>
    </location>
</feature>
<gene>
    <name evidence="4" type="ORF">K457DRAFT_14369</name>
</gene>